<reference evidence="2" key="1">
    <citation type="submission" date="2018-06" db="EMBL/GenBank/DDBJ databases">
        <authorList>
            <person name="Martinez Ocampo F."/>
            <person name="Quiroz Castaneda R.E."/>
            <person name="Rojas Lopez X."/>
        </authorList>
    </citation>
    <scope>NUCLEOTIDE SEQUENCE [LARGE SCALE GENOMIC DNA]</scope>
    <source>
        <strain evidence="2">INIFAP02</strain>
    </source>
</reference>
<proteinExistence type="predicted"/>
<evidence type="ECO:0000313" key="1">
    <source>
        <dbReference type="EMBL" id="RAO94864.1"/>
    </source>
</evidence>
<dbReference type="EMBL" id="QKVO01000014">
    <property type="protein sequence ID" value="RAO94864.1"/>
    <property type="molecule type" value="Genomic_DNA"/>
</dbReference>
<comment type="caution">
    <text evidence="1">The sequence shown here is derived from an EMBL/GenBank/DDBJ whole genome shotgun (WGS) entry which is preliminary data.</text>
</comment>
<evidence type="ECO:0000313" key="2">
    <source>
        <dbReference type="Proteomes" id="UP000249762"/>
    </source>
</evidence>
<protein>
    <submittedName>
        <fullName evidence="1">Uncharacterized protein</fullName>
    </submittedName>
</protein>
<keyword evidence="2" id="KW-1185">Reference proteome</keyword>
<gene>
    <name evidence="1" type="ORF">DNK47_02760</name>
</gene>
<sequence>MFGLMKVVLAVALGVGGVGAVVYGVTSTKSSSNYWDSWQKTLEGVGSPILLCDEKADKYEGIMKVSEDGKNDMGLGLTVDFKATQWDYGVARTGEGESWTRKWGDRATGGNDWESWEIYFDKGKVDDLRYRDFGTRVEGYTVDNKVGSCGASKIKLKESISKNIGEKGINSKDIRFTTDKNNCQIETGSVACDIVFTSESNLEWVNGFKPKIKYVKPSK</sequence>
<accession>A0A328PK60</accession>
<dbReference type="RefSeq" id="WP_112665740.1">
    <property type="nucleotide sequence ID" value="NZ_QKVO01000014.1"/>
</dbReference>
<dbReference type="Proteomes" id="UP000249762">
    <property type="component" value="Unassembled WGS sequence"/>
</dbReference>
<organism evidence="1 2">
    <name type="scientific">Mycoplasma wenyonii</name>
    <dbReference type="NCBI Taxonomy" id="65123"/>
    <lineage>
        <taxon>Bacteria</taxon>
        <taxon>Bacillati</taxon>
        <taxon>Mycoplasmatota</taxon>
        <taxon>Mollicutes</taxon>
        <taxon>Mycoplasmataceae</taxon>
        <taxon>Mycoplasma</taxon>
    </lineage>
</organism>
<dbReference type="AlphaFoldDB" id="A0A328PK60"/>
<name>A0A328PK60_9MOLU</name>
<dbReference type="OrthoDB" id="403650at2"/>